<dbReference type="RefSeq" id="WP_179906602.1">
    <property type="nucleotide sequence ID" value="NZ_JACBXS010000025.1"/>
</dbReference>
<dbReference type="EMBL" id="JACBXS010000025">
    <property type="protein sequence ID" value="NYS25804.1"/>
    <property type="molecule type" value="Genomic_DNA"/>
</dbReference>
<sequence length="213" mass="24234">MKTRPQDNLHCFHGIGQFYWLTRARGMDPEVRNGRDGYHIRFRTEAEALDRKKVPNPDSFAVQNGGIISPQKTRMPLGFYYRFIGSNRGNPTGNWWLEPEHYFLIRSRARDLGIPLAVAASRCLVIPKEWGDCGRVVRAQLHTRLNAYVGKGKPATGSVSPDNATRDKRTQPVHMAPTHIEIKQWYVPGEPELLARMFKVDKTVNVLEKGVAI</sequence>
<evidence type="ECO:0000313" key="2">
    <source>
        <dbReference type="EMBL" id="NYS25804.1"/>
    </source>
</evidence>
<dbReference type="AlphaFoldDB" id="A0A7Z0KYY8"/>
<reference evidence="2 3" key="1">
    <citation type="journal article" date="2000" name="Arch. Microbiol.">
        <title>Rhodobaca bogoriensis gen. nov. and sp. nov., an alkaliphilic purple nonsulfur bacterium from African Rift Valley soda lakes.</title>
        <authorList>
            <person name="Milford A.D."/>
            <person name="Achenbach L.A."/>
            <person name="Jung D.O."/>
            <person name="Madigan M.T."/>
        </authorList>
    </citation>
    <scope>NUCLEOTIDE SEQUENCE [LARGE SCALE GENOMIC DNA]</scope>
    <source>
        <strain evidence="2 3">2376</strain>
    </source>
</reference>
<organism evidence="2 3">
    <name type="scientific">Rhabdonatronobacter sediminivivens</name>
    <dbReference type="NCBI Taxonomy" id="2743469"/>
    <lineage>
        <taxon>Bacteria</taxon>
        <taxon>Pseudomonadati</taxon>
        <taxon>Pseudomonadota</taxon>
        <taxon>Alphaproteobacteria</taxon>
        <taxon>Rhodobacterales</taxon>
        <taxon>Paracoccaceae</taxon>
        <taxon>Rhabdonatronobacter</taxon>
    </lineage>
</organism>
<keyword evidence="3" id="KW-1185">Reference proteome</keyword>
<dbReference type="Proteomes" id="UP000529417">
    <property type="component" value="Unassembled WGS sequence"/>
</dbReference>
<evidence type="ECO:0000313" key="3">
    <source>
        <dbReference type="Proteomes" id="UP000529417"/>
    </source>
</evidence>
<protein>
    <submittedName>
        <fullName evidence="2">Uncharacterized protein</fullName>
    </submittedName>
</protein>
<feature type="region of interest" description="Disordered" evidence="1">
    <location>
        <begin position="152"/>
        <end position="171"/>
    </location>
</feature>
<proteinExistence type="predicted"/>
<comment type="caution">
    <text evidence="2">The sequence shown here is derived from an EMBL/GenBank/DDBJ whole genome shotgun (WGS) entry which is preliminary data.</text>
</comment>
<accession>A0A7Z0KYY8</accession>
<evidence type="ECO:0000256" key="1">
    <source>
        <dbReference type="SAM" id="MobiDB-lite"/>
    </source>
</evidence>
<gene>
    <name evidence="2" type="ORF">HUK65_12455</name>
</gene>
<name>A0A7Z0KYY8_9RHOB</name>